<keyword evidence="3" id="KW-0862">Zinc</keyword>
<dbReference type="Gene3D" id="3.30.40.10">
    <property type="entry name" value="Zinc/RING finger domain, C3HC4 (zinc finger)"/>
    <property type="match status" value="1"/>
</dbReference>
<organism evidence="6 7">
    <name type="scientific">Psylliodes chrysocephalus</name>
    <dbReference type="NCBI Taxonomy" id="3402493"/>
    <lineage>
        <taxon>Eukaryota</taxon>
        <taxon>Metazoa</taxon>
        <taxon>Ecdysozoa</taxon>
        <taxon>Arthropoda</taxon>
        <taxon>Hexapoda</taxon>
        <taxon>Insecta</taxon>
        <taxon>Pterygota</taxon>
        <taxon>Neoptera</taxon>
        <taxon>Endopterygota</taxon>
        <taxon>Coleoptera</taxon>
        <taxon>Polyphaga</taxon>
        <taxon>Cucujiformia</taxon>
        <taxon>Chrysomeloidea</taxon>
        <taxon>Chrysomelidae</taxon>
        <taxon>Galerucinae</taxon>
        <taxon>Alticini</taxon>
        <taxon>Psylliodes</taxon>
    </lineage>
</organism>
<reference evidence="6" key="1">
    <citation type="submission" date="2022-01" db="EMBL/GenBank/DDBJ databases">
        <authorList>
            <person name="King R."/>
        </authorList>
    </citation>
    <scope>NUCLEOTIDE SEQUENCE</scope>
</reference>
<name>A0A9P0G7R1_9CUCU</name>
<dbReference type="GO" id="GO:0043161">
    <property type="term" value="P:proteasome-mediated ubiquitin-dependent protein catabolic process"/>
    <property type="evidence" value="ECO:0007669"/>
    <property type="project" value="TreeGrafter"/>
</dbReference>
<evidence type="ECO:0000313" key="6">
    <source>
        <dbReference type="EMBL" id="CAH1099847.1"/>
    </source>
</evidence>
<dbReference type="PANTHER" id="PTHR45877">
    <property type="entry name" value="E3 UBIQUITIN-PROTEIN LIGASE SIAH2"/>
    <property type="match status" value="1"/>
</dbReference>
<dbReference type="GO" id="GO:0008270">
    <property type="term" value="F:zinc ion binding"/>
    <property type="evidence" value="ECO:0007669"/>
    <property type="project" value="UniProtKB-KW"/>
</dbReference>
<dbReference type="InterPro" id="IPR013083">
    <property type="entry name" value="Znf_RING/FYVE/PHD"/>
</dbReference>
<dbReference type="GO" id="GO:0005737">
    <property type="term" value="C:cytoplasm"/>
    <property type="evidence" value="ECO:0007669"/>
    <property type="project" value="TreeGrafter"/>
</dbReference>
<gene>
    <name evidence="6" type="ORF">PSYICH_LOCUS687</name>
</gene>
<proteinExistence type="predicted"/>
<evidence type="ECO:0000256" key="2">
    <source>
        <dbReference type="ARBA" id="ARBA00022771"/>
    </source>
</evidence>
<protein>
    <recommendedName>
        <fullName evidence="5">SIAH-type domain-containing protein</fullName>
    </recommendedName>
</protein>
<evidence type="ECO:0000256" key="3">
    <source>
        <dbReference type="ARBA" id="ARBA00022833"/>
    </source>
</evidence>
<dbReference type="AlphaFoldDB" id="A0A9P0G7R1"/>
<dbReference type="InterPro" id="IPR013010">
    <property type="entry name" value="Znf_SIAH"/>
</dbReference>
<dbReference type="PANTHER" id="PTHR45877:SF2">
    <property type="entry name" value="E3 UBIQUITIN-PROTEIN LIGASE SINA-RELATED"/>
    <property type="match status" value="1"/>
</dbReference>
<evidence type="ECO:0000313" key="7">
    <source>
        <dbReference type="Proteomes" id="UP001153636"/>
    </source>
</evidence>
<dbReference type="InterPro" id="IPR004162">
    <property type="entry name" value="SINA-like_animal"/>
</dbReference>
<evidence type="ECO:0000256" key="1">
    <source>
        <dbReference type="ARBA" id="ARBA00022723"/>
    </source>
</evidence>
<dbReference type="GO" id="GO:0031624">
    <property type="term" value="F:ubiquitin conjugating enzyme binding"/>
    <property type="evidence" value="ECO:0007669"/>
    <property type="project" value="TreeGrafter"/>
</dbReference>
<dbReference type="PROSITE" id="PS51081">
    <property type="entry name" value="ZF_SIAH"/>
    <property type="match status" value="1"/>
</dbReference>
<evidence type="ECO:0000256" key="4">
    <source>
        <dbReference type="PROSITE-ProRule" id="PRU00455"/>
    </source>
</evidence>
<dbReference type="Pfam" id="PF21361">
    <property type="entry name" value="Sina_ZnF"/>
    <property type="match status" value="1"/>
</dbReference>
<dbReference type="Proteomes" id="UP001153636">
    <property type="component" value="Chromosome 1"/>
</dbReference>
<dbReference type="GO" id="GO:0061630">
    <property type="term" value="F:ubiquitin protein ligase activity"/>
    <property type="evidence" value="ECO:0007669"/>
    <property type="project" value="TreeGrafter"/>
</dbReference>
<dbReference type="EMBL" id="OV651813">
    <property type="protein sequence ID" value="CAH1099847.1"/>
    <property type="molecule type" value="Genomic_DNA"/>
</dbReference>
<dbReference type="SUPFAM" id="SSF49599">
    <property type="entry name" value="TRAF domain-like"/>
    <property type="match status" value="1"/>
</dbReference>
<keyword evidence="1" id="KW-0479">Metal-binding</keyword>
<keyword evidence="2 4" id="KW-0863">Zinc-finger</keyword>
<keyword evidence="7" id="KW-1185">Reference proteome</keyword>
<dbReference type="OrthoDB" id="6780401at2759"/>
<sequence>MFIISDKLLNKLNCSVCFKYLSVKPIKIYRNRAIKCGRCSEDDDGGVVSLYEKIVENGLFPCINRYEGCMELLAYSSVEAHEAKCISSQYSCPICSSEFSSYHFVQHYKREHSNSLLEKPEILLPQDNEYENYYMYKENDMIYILHVRCNLAYNCFFVNAACLGYPERVHRIKQYIKCYLGDSTNSDNLCLQTRQRDCSLIEHNSECFKIPFSKNANLIMSLRFCFDTTSINFINNLISIDTIGSVTNTNDVTTEVVGPNGNKYSNKIFLSDDFKKMYQKYSVFDIDISLVQSAFIGLPKSCTFCENILIISNTSLYKCEDNHLYCEICWEIRGYCYLGENEKDIELATAETNIYRLLQFYCRFNCGKLLLGGELSTHEDLCVKNDCLKELSNYLNVFLFDGKTNFGSTSNAFLFKEYGFRNGEKIFVKTRDYFIFLLHSSYENNQFKFWVTHCYPQDEIKVVFKTEDTLYDDDEEEFYISEDENLLGFAVVLRRRCK</sequence>
<accession>A0A9P0G7R1</accession>
<feature type="domain" description="SIAH-type" evidence="5">
    <location>
        <begin position="57"/>
        <end position="113"/>
    </location>
</feature>
<evidence type="ECO:0000259" key="5">
    <source>
        <dbReference type="PROSITE" id="PS51081"/>
    </source>
</evidence>